<reference evidence="4" key="1">
    <citation type="submission" date="2022-11" db="EMBL/GenBank/DDBJ databases">
        <authorList>
            <person name="Morgan W.R."/>
            <person name="Tartar A."/>
        </authorList>
    </citation>
    <scope>NUCLEOTIDE SEQUENCE</scope>
    <source>
        <strain evidence="4">ARSEF 373</strain>
    </source>
</reference>
<dbReference type="AlphaFoldDB" id="A0AAV2YRK7"/>
<keyword evidence="5" id="KW-1185">Reference proteome</keyword>
<feature type="domain" description="Guanylate-binding protein N-terminal" evidence="3">
    <location>
        <begin position="39"/>
        <end position="282"/>
    </location>
</feature>
<name>A0AAV2YRK7_9STRA</name>
<dbReference type="EMBL" id="DAKRPA010000169">
    <property type="protein sequence ID" value="DAZ96371.1"/>
    <property type="molecule type" value="Genomic_DNA"/>
</dbReference>
<dbReference type="Proteomes" id="UP001146120">
    <property type="component" value="Unassembled WGS sequence"/>
</dbReference>
<dbReference type="GO" id="GO:0005525">
    <property type="term" value="F:GTP binding"/>
    <property type="evidence" value="ECO:0007669"/>
    <property type="project" value="InterPro"/>
</dbReference>
<feature type="coiled-coil region" evidence="1">
    <location>
        <begin position="774"/>
        <end position="924"/>
    </location>
</feature>
<dbReference type="Pfam" id="PF02263">
    <property type="entry name" value="GBP"/>
    <property type="match status" value="1"/>
</dbReference>
<evidence type="ECO:0000256" key="2">
    <source>
        <dbReference type="SAM" id="MobiDB-lite"/>
    </source>
</evidence>
<evidence type="ECO:0000256" key="1">
    <source>
        <dbReference type="SAM" id="Coils"/>
    </source>
</evidence>
<sequence length="1049" mass="118647">MNSLKTMIFGPKAKAVKWLGMGQPDDEDGSESSDVMFVHPEASEQVLQPLGDQTINLISIFGAARQGKSFLMNLLADQQDLFKISNLREPCTQGVDLSGHFVPLDKFSALNGCPALKHDQNIQIGFVDAEGQGDRDITYDSRLVSPVLLASKVVLFNWKDSLQADRILNLLAVLARAAQGVELADGDDMKVFGHLHIVFRDWSFVNSTPEEVYNDLFAKERGRSAEVNLRNLARVNLVDAFESINIWLFPAPVANTANLRDKIRFDQLQKPFQEKLRELRKCLSNQLRKPMLFNRQPLTARLLSQIMPPLVETINSDQVIMPESIYSSMVRAEARAYKEECEKAISIICESQQAEPGLLSTEEFEQRLRQDIELIIGNTMQKMHAAPSNVRKEMETALRECEEKEIRIAVHANNEKIARQVSVYVGEVFENLKRGCAHIEKDMIPMKPKMLKKQCDDLLQRELARLEALPLGSQGKMAIDAEVHRINQHANILFEKLEVSNEKAVQKANAIITDLIRIAKGKMTQEVHANMEKRFHVKRPFTVATVQSELEDMYKDMIERIQNEAGDNSFISVDYVAELEGHKAHLAEEMNRRYLLEMRQILNEIGYAAREDLVKEVVTRLDGKLPIPEAQIKLAIDEAVQQVKVAVAKELQGWTILRSDISAKSVELERLGDAYTDEYLRKNQELQQRANAKIQEQQYQEVKADFIREFQKRIDELELPVATEELDNLFTQLMQTKATKFVATSPSTCTTTRAELCEKLSEDCRGLLDNQKTLNKLAQEKKNAIEAHAREREMREKELQAAREKEAQLNEFKSFVEQKVGQSESESRQLRERLDQEAAKAKLLMDQLEEMKLRASVMEAEKLEVEMQAKKEAERRKMAEDTARQAAEVAALSAEAMAAKEAQNRQLELLAREEAIRREEAESAARAAADAAMLSARAAIEAAGRDITPTRGVKFEEDVDMDTSDSASSGSRKRKLSATNNGKENSRSPASSDRRARTPAKSKSSPAHRRRSTGSAPKSSLAEARLQAQEEMKRRVDERLKELGSKKKK</sequence>
<dbReference type="GO" id="GO:0003924">
    <property type="term" value="F:GTPase activity"/>
    <property type="evidence" value="ECO:0007669"/>
    <property type="project" value="InterPro"/>
</dbReference>
<accession>A0AAV2YRK7</accession>
<protein>
    <recommendedName>
        <fullName evidence="3">Guanylate-binding protein N-terminal domain-containing protein</fullName>
    </recommendedName>
</protein>
<feature type="region of interest" description="Disordered" evidence="2">
    <location>
        <begin position="942"/>
        <end position="1049"/>
    </location>
</feature>
<dbReference type="PANTHER" id="PTHR10751">
    <property type="entry name" value="GUANYLATE BINDING PROTEIN"/>
    <property type="match status" value="1"/>
</dbReference>
<comment type="caution">
    <text evidence="4">The sequence shown here is derived from an EMBL/GenBank/DDBJ whole genome shotgun (WGS) entry which is preliminary data.</text>
</comment>
<feature type="compositionally biased region" description="Basic and acidic residues" evidence="2">
    <location>
        <begin position="1028"/>
        <end position="1049"/>
    </location>
</feature>
<evidence type="ECO:0000313" key="5">
    <source>
        <dbReference type="Proteomes" id="UP001146120"/>
    </source>
</evidence>
<organism evidence="4 5">
    <name type="scientific">Lagenidium giganteum</name>
    <dbReference type="NCBI Taxonomy" id="4803"/>
    <lineage>
        <taxon>Eukaryota</taxon>
        <taxon>Sar</taxon>
        <taxon>Stramenopiles</taxon>
        <taxon>Oomycota</taxon>
        <taxon>Peronosporomycetes</taxon>
        <taxon>Pythiales</taxon>
        <taxon>Pythiaceae</taxon>
    </lineage>
</organism>
<reference evidence="4" key="2">
    <citation type="journal article" date="2023" name="Microbiol Resour">
        <title>Decontamination and Annotation of the Draft Genome Sequence of the Oomycete Lagenidium giganteum ARSEF 373.</title>
        <authorList>
            <person name="Morgan W.R."/>
            <person name="Tartar A."/>
        </authorList>
    </citation>
    <scope>NUCLEOTIDE SEQUENCE</scope>
    <source>
        <strain evidence="4">ARSEF 373</strain>
    </source>
</reference>
<dbReference type="Gene3D" id="3.40.50.300">
    <property type="entry name" value="P-loop containing nucleotide triphosphate hydrolases"/>
    <property type="match status" value="1"/>
</dbReference>
<proteinExistence type="predicted"/>
<evidence type="ECO:0000313" key="4">
    <source>
        <dbReference type="EMBL" id="DAZ96371.1"/>
    </source>
</evidence>
<dbReference type="InterPro" id="IPR027417">
    <property type="entry name" value="P-loop_NTPase"/>
</dbReference>
<evidence type="ECO:0000259" key="3">
    <source>
        <dbReference type="Pfam" id="PF02263"/>
    </source>
</evidence>
<gene>
    <name evidence="4" type="ORF">N0F65_010738</name>
</gene>
<keyword evidence="1" id="KW-0175">Coiled coil</keyword>
<dbReference type="SUPFAM" id="SSF52540">
    <property type="entry name" value="P-loop containing nucleoside triphosphate hydrolases"/>
    <property type="match status" value="1"/>
</dbReference>
<dbReference type="InterPro" id="IPR015894">
    <property type="entry name" value="Guanylate-bd_N"/>
</dbReference>